<feature type="transmembrane region" description="Helical" evidence="1">
    <location>
        <begin position="16"/>
        <end position="39"/>
    </location>
</feature>
<keyword evidence="1" id="KW-0812">Transmembrane</keyword>
<dbReference type="EMBL" id="SGWW01000003">
    <property type="protein sequence ID" value="RZS56130.1"/>
    <property type="molecule type" value="Genomic_DNA"/>
</dbReference>
<comment type="caution">
    <text evidence="2">The sequence shown here is derived from an EMBL/GenBank/DDBJ whole genome shotgun (WGS) entry which is preliminary data.</text>
</comment>
<feature type="transmembrane region" description="Helical" evidence="1">
    <location>
        <begin position="86"/>
        <end position="105"/>
    </location>
</feature>
<feature type="transmembrane region" description="Helical" evidence="1">
    <location>
        <begin position="51"/>
        <end position="74"/>
    </location>
</feature>
<accession>A0A4V2EWI7</accession>
<evidence type="ECO:0000313" key="3">
    <source>
        <dbReference type="Proteomes" id="UP000293519"/>
    </source>
</evidence>
<keyword evidence="1" id="KW-1133">Transmembrane helix</keyword>
<proteinExistence type="predicted"/>
<gene>
    <name evidence="2" type="ORF">EV141_1582</name>
</gene>
<reference evidence="2 3" key="1">
    <citation type="journal article" date="2015" name="Stand. Genomic Sci.">
        <title>Genomic Encyclopedia of Bacterial and Archaeal Type Strains, Phase III: the genomes of soil and plant-associated and newly described type strains.</title>
        <authorList>
            <person name="Whitman W.B."/>
            <person name="Woyke T."/>
            <person name="Klenk H.P."/>
            <person name="Zhou Y."/>
            <person name="Lilburn T.G."/>
            <person name="Beck B.J."/>
            <person name="De Vos P."/>
            <person name="Vandamme P."/>
            <person name="Eisen J.A."/>
            <person name="Garrity G."/>
            <person name="Hugenholtz P."/>
            <person name="Kyrpides N.C."/>
        </authorList>
    </citation>
    <scope>NUCLEOTIDE SEQUENCE [LARGE SCALE GENOMIC DNA]</scope>
    <source>
        <strain evidence="2 3">CV2</strain>
    </source>
</reference>
<evidence type="ECO:0000313" key="2">
    <source>
        <dbReference type="EMBL" id="RZS56130.1"/>
    </source>
</evidence>
<organism evidence="2 3">
    <name type="scientific">Microcella putealis</name>
    <dbReference type="NCBI Taxonomy" id="337005"/>
    <lineage>
        <taxon>Bacteria</taxon>
        <taxon>Bacillati</taxon>
        <taxon>Actinomycetota</taxon>
        <taxon>Actinomycetes</taxon>
        <taxon>Micrococcales</taxon>
        <taxon>Microbacteriaceae</taxon>
        <taxon>Microcella</taxon>
    </lineage>
</organism>
<protein>
    <submittedName>
        <fullName evidence="2">Uncharacterized protein</fullName>
    </submittedName>
</protein>
<name>A0A4V2EWI7_9MICO</name>
<keyword evidence="1" id="KW-0472">Membrane</keyword>
<evidence type="ECO:0000256" key="1">
    <source>
        <dbReference type="SAM" id="Phobius"/>
    </source>
</evidence>
<dbReference type="Proteomes" id="UP000293519">
    <property type="component" value="Unassembled WGS sequence"/>
</dbReference>
<dbReference type="AlphaFoldDB" id="A0A4V2EWI7"/>
<keyword evidence="3" id="KW-1185">Reference proteome</keyword>
<sequence>MVSDSVVEAVPKRQKLIPLGVGVALIAGLAALGSTRLPIALVDPTPPQPDYVILTAVCVVGTLLVGGVSVVTALRSRGRNQSVRGVVVAVLIALLSATVAIAASMP</sequence>